<name>A0ABW9GGG6_9MICO</name>
<feature type="domain" description="MobA-like NTP transferase" evidence="1">
    <location>
        <begin position="20"/>
        <end position="179"/>
    </location>
</feature>
<dbReference type="Proteomes" id="UP001630303">
    <property type="component" value="Unassembled WGS sequence"/>
</dbReference>
<dbReference type="EMBL" id="JAROCE010000002">
    <property type="protein sequence ID" value="MFM2720813.1"/>
    <property type="molecule type" value="Genomic_DNA"/>
</dbReference>
<dbReference type="GO" id="GO:0016740">
    <property type="term" value="F:transferase activity"/>
    <property type="evidence" value="ECO:0007669"/>
    <property type="project" value="UniProtKB-KW"/>
</dbReference>
<dbReference type="Pfam" id="PF12804">
    <property type="entry name" value="NTP_transf_3"/>
    <property type="match status" value="1"/>
</dbReference>
<dbReference type="PANTHER" id="PTHR43777">
    <property type="entry name" value="MOLYBDENUM COFACTOR CYTIDYLYLTRANSFERASE"/>
    <property type="match status" value="1"/>
</dbReference>
<evidence type="ECO:0000259" key="1">
    <source>
        <dbReference type="Pfam" id="PF12804"/>
    </source>
</evidence>
<dbReference type="InterPro" id="IPR025877">
    <property type="entry name" value="MobA-like_NTP_Trfase"/>
</dbReference>
<gene>
    <name evidence="2" type="ORF">P5G46_09880</name>
</gene>
<dbReference type="PANTHER" id="PTHR43777:SF1">
    <property type="entry name" value="MOLYBDENUM COFACTOR CYTIDYLYLTRANSFERASE"/>
    <property type="match status" value="1"/>
</dbReference>
<dbReference type="InterPro" id="IPR029044">
    <property type="entry name" value="Nucleotide-diphossugar_trans"/>
</dbReference>
<dbReference type="Gene3D" id="3.90.550.10">
    <property type="entry name" value="Spore Coat Polysaccharide Biosynthesis Protein SpsA, Chain A"/>
    <property type="match status" value="1"/>
</dbReference>
<evidence type="ECO:0000313" key="3">
    <source>
        <dbReference type="Proteomes" id="UP001630303"/>
    </source>
</evidence>
<organism evidence="2 3">
    <name type="scientific">Microbacterium mcarthurae</name>
    <dbReference type="NCBI Taxonomy" id="3035918"/>
    <lineage>
        <taxon>Bacteria</taxon>
        <taxon>Bacillati</taxon>
        <taxon>Actinomycetota</taxon>
        <taxon>Actinomycetes</taxon>
        <taxon>Micrococcales</taxon>
        <taxon>Microbacteriaceae</taxon>
        <taxon>Microbacterium</taxon>
    </lineage>
</organism>
<dbReference type="SUPFAM" id="SSF53448">
    <property type="entry name" value="Nucleotide-diphospho-sugar transferases"/>
    <property type="match status" value="1"/>
</dbReference>
<protein>
    <submittedName>
        <fullName evidence="2">NTP transferase domain-containing protein</fullName>
    </submittedName>
</protein>
<sequence length="198" mass="19807">MPAEPVSAPVDGRADARPAGLVLAAGAGRRFGGPKALARDRDGVPWIHRAVRALRDGGCDPVVVVLGAAADEAAPLVPAGASVTLAASWSDGVSASLRAGLAAVASTAAPAVVVVPVDTPELPAAAVTRLVDRARSVALAYATYAGAPGHPALLGREHWDALTGAVRGDVGAGPYLRAHRAEAVECGDLWSGADRDVP</sequence>
<reference evidence="2 3" key="1">
    <citation type="submission" date="2023-03" db="EMBL/GenBank/DDBJ databases">
        <title>MT1 and MT2 Draft Genomes of Novel Species.</title>
        <authorList>
            <person name="Venkateswaran K."/>
        </authorList>
    </citation>
    <scope>NUCLEOTIDE SEQUENCE [LARGE SCALE GENOMIC DNA]</scope>
    <source>
        <strain evidence="2 3">IF8SW-P5</strain>
    </source>
</reference>
<evidence type="ECO:0000313" key="2">
    <source>
        <dbReference type="EMBL" id="MFM2720813.1"/>
    </source>
</evidence>
<accession>A0ABW9GGG6</accession>
<keyword evidence="2" id="KW-0808">Transferase</keyword>
<proteinExistence type="predicted"/>
<comment type="caution">
    <text evidence="2">The sequence shown here is derived from an EMBL/GenBank/DDBJ whole genome shotgun (WGS) entry which is preliminary data.</text>
</comment>
<keyword evidence="3" id="KW-1185">Reference proteome</keyword>
<dbReference type="RefSeq" id="WP_408905603.1">
    <property type="nucleotide sequence ID" value="NZ_JAROCE010000002.1"/>
</dbReference>